<keyword evidence="1" id="KW-0678">Repressor</keyword>
<evidence type="ECO:0000259" key="6">
    <source>
        <dbReference type="PROSITE" id="PS50943"/>
    </source>
</evidence>
<sequence length="340" mass="37746">MAVTIDDIAKKAGVSSATISRVLNNSSYVKEETKERVLKVIEEMNYVPSAIARSLSKRETNTIGIIVPDITNSYFGEIIKGISKIAEEVNLNIILFNTNNDVKSELKALDEVKKHRLKGVIMTPGFGDTKLEDVFIDIINSINIPIVLVSADLNYINLNGVFVDDVKGGFDATKLLINEGHEKIGIITGIISSSSAMNRLNGYKEAVIQSNIPIIDDYIKEGQFSLDRAYEITKEFLDMENPPTAIISCSNRMTLGTIKALFEREKNIPRDMALVGFNKIDLIDIVGINLTYIEDSPMELGVSAIKLLLEIFKNKDNKKINRINIPPKLILNGSEEKVNK</sequence>
<evidence type="ECO:0000259" key="5">
    <source>
        <dbReference type="PROSITE" id="PS50932"/>
    </source>
</evidence>
<proteinExistence type="predicted"/>
<dbReference type="Gene3D" id="1.10.260.40">
    <property type="entry name" value="lambda repressor-like DNA-binding domains"/>
    <property type="match status" value="1"/>
</dbReference>
<keyword evidence="3" id="KW-0238">DNA-binding</keyword>
<dbReference type="PANTHER" id="PTHR30146">
    <property type="entry name" value="LACI-RELATED TRANSCRIPTIONAL REPRESSOR"/>
    <property type="match status" value="1"/>
</dbReference>
<dbReference type="Pfam" id="PF00532">
    <property type="entry name" value="Peripla_BP_1"/>
    <property type="match status" value="1"/>
</dbReference>
<dbReference type="InterPro" id="IPR001761">
    <property type="entry name" value="Peripla_BP/Lac1_sug-bd_dom"/>
</dbReference>
<dbReference type="CDD" id="cd06267">
    <property type="entry name" value="PBP1_LacI_sugar_binding-like"/>
    <property type="match status" value="1"/>
</dbReference>
<dbReference type="PROSITE" id="PS00356">
    <property type="entry name" value="HTH_LACI_1"/>
    <property type="match status" value="1"/>
</dbReference>
<feature type="domain" description="HTH cro/C1-type" evidence="6">
    <location>
        <begin position="4"/>
        <end position="47"/>
    </location>
</feature>
<evidence type="ECO:0000256" key="1">
    <source>
        <dbReference type="ARBA" id="ARBA00022491"/>
    </source>
</evidence>
<evidence type="ECO:0000256" key="2">
    <source>
        <dbReference type="ARBA" id="ARBA00023015"/>
    </source>
</evidence>
<dbReference type="SMART" id="SM00354">
    <property type="entry name" value="HTH_LACI"/>
    <property type="match status" value="1"/>
</dbReference>
<dbReference type="GO" id="GO:0000976">
    <property type="term" value="F:transcription cis-regulatory region binding"/>
    <property type="evidence" value="ECO:0007669"/>
    <property type="project" value="TreeGrafter"/>
</dbReference>
<dbReference type="PANTHER" id="PTHR30146:SF148">
    <property type="entry name" value="HTH-TYPE TRANSCRIPTIONAL REPRESSOR PURR-RELATED"/>
    <property type="match status" value="1"/>
</dbReference>
<dbReference type="Pfam" id="PF00356">
    <property type="entry name" value="LacI"/>
    <property type="match status" value="1"/>
</dbReference>
<dbReference type="EMBL" id="VSSQ01008375">
    <property type="protein sequence ID" value="MPM38697.1"/>
    <property type="molecule type" value="Genomic_DNA"/>
</dbReference>
<evidence type="ECO:0000256" key="4">
    <source>
        <dbReference type="ARBA" id="ARBA00023163"/>
    </source>
</evidence>
<dbReference type="InterPro" id="IPR000843">
    <property type="entry name" value="HTH_LacI"/>
</dbReference>
<protein>
    <submittedName>
        <fullName evidence="7">HTH-type transcriptional regulator DegA</fullName>
    </submittedName>
</protein>
<gene>
    <name evidence="7" type="primary">degA_13</name>
    <name evidence="7" type="ORF">SDC9_85327</name>
</gene>
<dbReference type="InterPro" id="IPR001387">
    <property type="entry name" value="Cro/C1-type_HTH"/>
</dbReference>
<keyword evidence="2" id="KW-0805">Transcription regulation</keyword>
<dbReference type="GO" id="GO:0003700">
    <property type="term" value="F:DNA-binding transcription factor activity"/>
    <property type="evidence" value="ECO:0007669"/>
    <property type="project" value="TreeGrafter"/>
</dbReference>
<dbReference type="CDD" id="cd01392">
    <property type="entry name" value="HTH_LacI"/>
    <property type="match status" value="1"/>
</dbReference>
<comment type="caution">
    <text evidence="7">The sequence shown here is derived from an EMBL/GenBank/DDBJ whole genome shotgun (WGS) entry which is preliminary data.</text>
</comment>
<dbReference type="PROSITE" id="PS50943">
    <property type="entry name" value="HTH_CROC1"/>
    <property type="match status" value="1"/>
</dbReference>
<dbReference type="PRINTS" id="PR00036">
    <property type="entry name" value="HTHLACI"/>
</dbReference>
<evidence type="ECO:0000256" key="3">
    <source>
        <dbReference type="ARBA" id="ARBA00023125"/>
    </source>
</evidence>
<accession>A0A644ZDC9</accession>
<dbReference type="SUPFAM" id="SSF47413">
    <property type="entry name" value="lambda repressor-like DNA-binding domains"/>
    <property type="match status" value="1"/>
</dbReference>
<name>A0A644ZDC9_9ZZZZ</name>
<dbReference type="InterPro" id="IPR028082">
    <property type="entry name" value="Peripla_BP_I"/>
</dbReference>
<evidence type="ECO:0000313" key="7">
    <source>
        <dbReference type="EMBL" id="MPM38697.1"/>
    </source>
</evidence>
<dbReference type="Gene3D" id="3.40.50.2300">
    <property type="match status" value="2"/>
</dbReference>
<dbReference type="SUPFAM" id="SSF53822">
    <property type="entry name" value="Periplasmic binding protein-like I"/>
    <property type="match status" value="1"/>
</dbReference>
<feature type="domain" description="HTH lacI-type" evidence="5">
    <location>
        <begin position="3"/>
        <end position="57"/>
    </location>
</feature>
<organism evidence="7">
    <name type="scientific">bioreactor metagenome</name>
    <dbReference type="NCBI Taxonomy" id="1076179"/>
    <lineage>
        <taxon>unclassified sequences</taxon>
        <taxon>metagenomes</taxon>
        <taxon>ecological metagenomes</taxon>
    </lineage>
</organism>
<reference evidence="7" key="1">
    <citation type="submission" date="2019-08" db="EMBL/GenBank/DDBJ databases">
        <authorList>
            <person name="Kucharzyk K."/>
            <person name="Murdoch R.W."/>
            <person name="Higgins S."/>
            <person name="Loffler F."/>
        </authorList>
    </citation>
    <scope>NUCLEOTIDE SEQUENCE</scope>
</reference>
<dbReference type="PROSITE" id="PS50932">
    <property type="entry name" value="HTH_LACI_2"/>
    <property type="match status" value="1"/>
</dbReference>
<dbReference type="AlphaFoldDB" id="A0A644ZDC9"/>
<keyword evidence="4" id="KW-0804">Transcription</keyword>
<dbReference type="InterPro" id="IPR010982">
    <property type="entry name" value="Lambda_DNA-bd_dom_sf"/>
</dbReference>